<dbReference type="Gene3D" id="3.40.50.720">
    <property type="entry name" value="NAD(P)-binding Rossmann-like Domain"/>
    <property type="match status" value="2"/>
</dbReference>
<comment type="catalytic activity">
    <reaction evidence="11">
        <text>(2R)-3-phosphoglycerate + NAD(+) = 3-phosphooxypyruvate + NADH + H(+)</text>
        <dbReference type="Rhea" id="RHEA:12641"/>
        <dbReference type="ChEBI" id="CHEBI:15378"/>
        <dbReference type="ChEBI" id="CHEBI:18110"/>
        <dbReference type="ChEBI" id="CHEBI:57540"/>
        <dbReference type="ChEBI" id="CHEBI:57945"/>
        <dbReference type="ChEBI" id="CHEBI:58272"/>
        <dbReference type="EC" id="1.1.1.95"/>
    </reaction>
</comment>
<dbReference type="Pfam" id="PF02826">
    <property type="entry name" value="2-Hacid_dh_C"/>
    <property type="match status" value="1"/>
</dbReference>
<name>A0A412FRZ2_9FIRM</name>
<evidence type="ECO:0000256" key="10">
    <source>
        <dbReference type="ARBA" id="ARBA00048126"/>
    </source>
</evidence>
<comment type="caution">
    <text evidence="14">The sequence shown here is derived from an EMBL/GenBank/DDBJ whole genome shotgun (WGS) entry which is preliminary data.</text>
</comment>
<accession>A0A412FRZ2</accession>
<evidence type="ECO:0000259" key="13">
    <source>
        <dbReference type="PROSITE" id="PS51671"/>
    </source>
</evidence>
<dbReference type="SUPFAM" id="SSF55021">
    <property type="entry name" value="ACT-like"/>
    <property type="match status" value="1"/>
</dbReference>
<dbReference type="CDD" id="cd12174">
    <property type="entry name" value="PGDH_like_3"/>
    <property type="match status" value="1"/>
</dbReference>
<evidence type="ECO:0000256" key="4">
    <source>
        <dbReference type="ARBA" id="ARBA00013001"/>
    </source>
</evidence>
<comment type="function">
    <text evidence="1">Catalyzes the reversible oxidation of 3-phospho-D-glycerate to 3-phosphonooxypyruvate, the first step of the phosphorylated L-serine biosynthesis pathway. Also catalyzes the reversible oxidation of 2-hydroxyglutarate to 2-oxoglutarate.</text>
</comment>
<dbReference type="PANTHER" id="PTHR42938:SF47">
    <property type="entry name" value="HYDROXYPYRUVATE REDUCTASE"/>
    <property type="match status" value="1"/>
</dbReference>
<evidence type="ECO:0000256" key="8">
    <source>
        <dbReference type="ARBA" id="ARBA00023027"/>
    </source>
</evidence>
<dbReference type="Proteomes" id="UP000284178">
    <property type="component" value="Unassembled WGS sequence"/>
</dbReference>
<dbReference type="GO" id="GO:0004617">
    <property type="term" value="F:phosphoglycerate dehydrogenase activity"/>
    <property type="evidence" value="ECO:0007669"/>
    <property type="project" value="UniProtKB-EC"/>
</dbReference>
<proteinExistence type="inferred from homology"/>
<dbReference type="InterPro" id="IPR006140">
    <property type="entry name" value="D-isomer_DH_NAD-bd"/>
</dbReference>
<dbReference type="EMBL" id="QRUP01000019">
    <property type="protein sequence ID" value="RGR70983.1"/>
    <property type="molecule type" value="Genomic_DNA"/>
</dbReference>
<dbReference type="PROSITE" id="PS00065">
    <property type="entry name" value="D_2_HYDROXYACID_DH_1"/>
    <property type="match status" value="1"/>
</dbReference>
<organism evidence="14 15">
    <name type="scientific">Holdemania filiformis</name>
    <dbReference type="NCBI Taxonomy" id="61171"/>
    <lineage>
        <taxon>Bacteria</taxon>
        <taxon>Bacillati</taxon>
        <taxon>Bacillota</taxon>
        <taxon>Erysipelotrichia</taxon>
        <taxon>Erysipelotrichales</taxon>
        <taxon>Erysipelotrichaceae</taxon>
        <taxon>Holdemania</taxon>
    </lineage>
</organism>
<dbReference type="EC" id="1.1.1.399" evidence="4"/>
<protein>
    <recommendedName>
        <fullName evidence="6">D-3-phosphoglycerate dehydrogenase</fullName>
        <ecNumber evidence="4">1.1.1.399</ecNumber>
        <ecNumber evidence="5">1.1.1.95</ecNumber>
    </recommendedName>
    <alternativeName>
        <fullName evidence="9">2-oxoglutarate reductase</fullName>
    </alternativeName>
</protein>
<dbReference type="EC" id="1.1.1.95" evidence="5"/>
<evidence type="ECO:0000256" key="11">
    <source>
        <dbReference type="ARBA" id="ARBA00048731"/>
    </source>
</evidence>
<evidence type="ECO:0000313" key="15">
    <source>
        <dbReference type="Proteomes" id="UP000284178"/>
    </source>
</evidence>
<keyword evidence="15" id="KW-1185">Reference proteome</keyword>
<dbReference type="PANTHER" id="PTHR42938">
    <property type="entry name" value="FORMATE DEHYDROGENASE 1"/>
    <property type="match status" value="1"/>
</dbReference>
<dbReference type="CDD" id="cd04901">
    <property type="entry name" value="ACT_3PGDH"/>
    <property type="match status" value="1"/>
</dbReference>
<feature type="domain" description="ACT" evidence="13">
    <location>
        <begin position="318"/>
        <end position="387"/>
    </location>
</feature>
<comment type="similarity">
    <text evidence="3 12">Belongs to the D-isomer specific 2-hydroxyacid dehydrogenase family.</text>
</comment>
<evidence type="ECO:0000256" key="2">
    <source>
        <dbReference type="ARBA" id="ARBA00005216"/>
    </source>
</evidence>
<dbReference type="UniPathway" id="UPA00135">
    <property type="reaction ID" value="UER00196"/>
</dbReference>
<evidence type="ECO:0000313" key="14">
    <source>
        <dbReference type="EMBL" id="RGR70983.1"/>
    </source>
</evidence>
<dbReference type="SUPFAM" id="SSF52283">
    <property type="entry name" value="Formate/glycerate dehydrogenase catalytic domain-like"/>
    <property type="match status" value="1"/>
</dbReference>
<comment type="pathway">
    <text evidence="2">Amino-acid biosynthesis; L-serine biosynthesis; L-serine from 3-phospho-D-glycerate: step 1/3.</text>
</comment>
<evidence type="ECO:0000256" key="6">
    <source>
        <dbReference type="ARBA" id="ARBA00021582"/>
    </source>
</evidence>
<dbReference type="InterPro" id="IPR036291">
    <property type="entry name" value="NAD(P)-bd_dom_sf"/>
</dbReference>
<gene>
    <name evidence="14" type="ORF">DWY25_13645</name>
</gene>
<dbReference type="AlphaFoldDB" id="A0A412FRZ2"/>
<dbReference type="Pfam" id="PF00389">
    <property type="entry name" value="2-Hacid_dh"/>
    <property type="match status" value="1"/>
</dbReference>
<sequence length="387" mass="41342">MLNIRCLNKIAEAGLAQFPQASYQFTEQAGAEDAILVRSADLKEMDFGAGLKAIARAGAGTNNIPTARCSEAGIVVFNTPGANANAVKELVLAGLLMSSRPVVPAIAWIESLGSAADLAQRVEQEKSRFVGTELKGKTLGVIGLGAIGILVANLAVELDMQVVGYDPYISVDAAWKLSRQVRHAESLEAVLKTADYVTIHVPLTPQTKNLIAASQLKLMKTGAVLLNFARGGLVQEDAVLAALAARQIRGYVTDFPSPALAGKRGVTLIPHLGASTEEAEENCAVMAAQELIDYLENGNIRNAVNLPDVVMERSGQARLCCFHRNVPNMLAHISGMISKQGINIENLLNRSQGEFAYTLVDVDTPAVEEIAATLRQQPEILRVRVIV</sequence>
<dbReference type="SUPFAM" id="SSF51735">
    <property type="entry name" value="NAD(P)-binding Rossmann-fold domains"/>
    <property type="match status" value="1"/>
</dbReference>
<dbReference type="Gene3D" id="3.30.70.260">
    <property type="match status" value="1"/>
</dbReference>
<comment type="catalytic activity">
    <reaction evidence="10">
        <text>(R)-2-hydroxyglutarate + NAD(+) = 2-oxoglutarate + NADH + H(+)</text>
        <dbReference type="Rhea" id="RHEA:49612"/>
        <dbReference type="ChEBI" id="CHEBI:15378"/>
        <dbReference type="ChEBI" id="CHEBI:15801"/>
        <dbReference type="ChEBI" id="CHEBI:16810"/>
        <dbReference type="ChEBI" id="CHEBI:57540"/>
        <dbReference type="ChEBI" id="CHEBI:57945"/>
        <dbReference type="EC" id="1.1.1.399"/>
    </reaction>
</comment>
<evidence type="ECO:0000256" key="7">
    <source>
        <dbReference type="ARBA" id="ARBA00023002"/>
    </source>
</evidence>
<evidence type="ECO:0000256" key="12">
    <source>
        <dbReference type="RuleBase" id="RU003719"/>
    </source>
</evidence>
<evidence type="ECO:0000256" key="5">
    <source>
        <dbReference type="ARBA" id="ARBA00013143"/>
    </source>
</evidence>
<dbReference type="GeneID" id="83016440"/>
<dbReference type="PROSITE" id="PS51671">
    <property type="entry name" value="ACT"/>
    <property type="match status" value="1"/>
</dbReference>
<keyword evidence="8" id="KW-0520">NAD</keyword>
<reference evidence="14 15" key="1">
    <citation type="submission" date="2018-08" db="EMBL/GenBank/DDBJ databases">
        <title>A genome reference for cultivated species of the human gut microbiota.</title>
        <authorList>
            <person name="Zou Y."/>
            <person name="Xue W."/>
            <person name="Luo G."/>
        </authorList>
    </citation>
    <scope>NUCLEOTIDE SEQUENCE [LARGE SCALE GENOMIC DNA]</scope>
    <source>
        <strain evidence="14 15">AF24-29</strain>
    </source>
</reference>
<dbReference type="RefSeq" id="WP_117895698.1">
    <property type="nucleotide sequence ID" value="NZ_CABJCV010000019.1"/>
</dbReference>
<dbReference type="InterPro" id="IPR045865">
    <property type="entry name" value="ACT-like_dom_sf"/>
</dbReference>
<dbReference type="InterPro" id="IPR006139">
    <property type="entry name" value="D-isomer_2_OHA_DH_cat_dom"/>
</dbReference>
<keyword evidence="7 12" id="KW-0560">Oxidoreductase</keyword>
<evidence type="ECO:0000256" key="9">
    <source>
        <dbReference type="ARBA" id="ARBA00030455"/>
    </source>
</evidence>
<dbReference type="GO" id="GO:0051287">
    <property type="term" value="F:NAD binding"/>
    <property type="evidence" value="ECO:0007669"/>
    <property type="project" value="InterPro"/>
</dbReference>
<evidence type="ECO:0000256" key="1">
    <source>
        <dbReference type="ARBA" id="ARBA00003800"/>
    </source>
</evidence>
<dbReference type="InterPro" id="IPR002912">
    <property type="entry name" value="ACT_dom"/>
</dbReference>
<dbReference type="InterPro" id="IPR029752">
    <property type="entry name" value="D-isomer_DH_CS1"/>
</dbReference>
<evidence type="ECO:0000256" key="3">
    <source>
        <dbReference type="ARBA" id="ARBA00005854"/>
    </source>
</evidence>